<dbReference type="EMBL" id="QPJT01000005">
    <property type="protein sequence ID" value="RCX18394.1"/>
    <property type="molecule type" value="Genomic_DNA"/>
</dbReference>
<reference evidence="1 2" key="1">
    <citation type="submission" date="2018-07" db="EMBL/GenBank/DDBJ databases">
        <title>Genomic Encyclopedia of Type Strains, Phase IV (KMG-IV): sequencing the most valuable type-strain genomes for metagenomic binning, comparative biology and taxonomic classification.</title>
        <authorList>
            <person name="Goeker M."/>
        </authorList>
    </citation>
    <scope>NUCLEOTIDE SEQUENCE [LARGE SCALE GENOMIC DNA]</scope>
    <source>
        <strain evidence="1 2">DSM 27016</strain>
    </source>
</reference>
<proteinExistence type="predicted"/>
<sequence>MDPTDFFGPTKTILKLISKKTGDAGAEDLTRLIEEITNSPAYQRHGMQELQHKMSDLWDRVKDSFSDDEKSEISNSITTSFATGSLTPEQKEIFAPFIDTGSSADIADSIDTAEAITDVDINEGGGIIEGIFDFFKGLFD</sequence>
<keyword evidence="2" id="KW-1185">Reference proteome</keyword>
<name>A0A369BFC0_9FIRM</name>
<gene>
    <name evidence="1" type="ORF">DFR58_105158</name>
</gene>
<organism evidence="1 2">
    <name type="scientific">Anaerobacterium chartisolvens</name>
    <dbReference type="NCBI Taxonomy" id="1297424"/>
    <lineage>
        <taxon>Bacteria</taxon>
        <taxon>Bacillati</taxon>
        <taxon>Bacillota</taxon>
        <taxon>Clostridia</taxon>
        <taxon>Eubacteriales</taxon>
        <taxon>Oscillospiraceae</taxon>
        <taxon>Anaerobacterium</taxon>
    </lineage>
</organism>
<protein>
    <submittedName>
        <fullName evidence="1">Uncharacterized protein</fullName>
    </submittedName>
</protein>
<evidence type="ECO:0000313" key="1">
    <source>
        <dbReference type="EMBL" id="RCX18394.1"/>
    </source>
</evidence>
<comment type="caution">
    <text evidence="1">The sequence shown here is derived from an EMBL/GenBank/DDBJ whole genome shotgun (WGS) entry which is preliminary data.</text>
</comment>
<dbReference type="Proteomes" id="UP000253034">
    <property type="component" value="Unassembled WGS sequence"/>
</dbReference>
<dbReference type="AlphaFoldDB" id="A0A369BFC0"/>
<accession>A0A369BFC0</accession>
<evidence type="ECO:0000313" key="2">
    <source>
        <dbReference type="Proteomes" id="UP000253034"/>
    </source>
</evidence>
<dbReference type="RefSeq" id="WP_147273149.1">
    <property type="nucleotide sequence ID" value="NZ_QPJT01000005.1"/>
</dbReference>